<reference evidence="2" key="1">
    <citation type="submission" date="2018-06" db="EMBL/GenBank/DDBJ databases">
        <authorList>
            <person name="Zhirakovskaya E."/>
        </authorList>
    </citation>
    <scope>NUCLEOTIDE SEQUENCE</scope>
</reference>
<feature type="transmembrane region" description="Helical" evidence="1">
    <location>
        <begin position="173"/>
        <end position="193"/>
    </location>
</feature>
<keyword evidence="1" id="KW-0812">Transmembrane</keyword>
<dbReference type="EMBL" id="UOGG01000222">
    <property type="protein sequence ID" value="VAX32794.1"/>
    <property type="molecule type" value="Genomic_DNA"/>
</dbReference>
<feature type="transmembrane region" description="Helical" evidence="1">
    <location>
        <begin position="241"/>
        <end position="265"/>
    </location>
</feature>
<feature type="transmembrane region" description="Helical" evidence="1">
    <location>
        <begin position="101"/>
        <end position="121"/>
    </location>
</feature>
<dbReference type="Pfam" id="PF09991">
    <property type="entry name" value="DUF2232"/>
    <property type="match status" value="1"/>
</dbReference>
<feature type="transmembrane region" description="Helical" evidence="1">
    <location>
        <begin position="214"/>
        <end position="235"/>
    </location>
</feature>
<feature type="transmembrane region" description="Helical" evidence="1">
    <location>
        <begin position="272"/>
        <end position="298"/>
    </location>
</feature>
<evidence type="ECO:0000256" key="1">
    <source>
        <dbReference type="SAM" id="Phobius"/>
    </source>
</evidence>
<evidence type="ECO:0008006" key="3">
    <source>
        <dbReference type="Google" id="ProtNLM"/>
    </source>
</evidence>
<keyword evidence="1" id="KW-1133">Transmembrane helix</keyword>
<dbReference type="InterPro" id="IPR018710">
    <property type="entry name" value="DUF2232"/>
</dbReference>
<accession>A0A3B1D9J7</accession>
<dbReference type="AlphaFoldDB" id="A0A3B1D9J7"/>
<dbReference type="PANTHER" id="PTHR41324">
    <property type="entry name" value="MEMBRANE PROTEIN-RELATED"/>
    <property type="match status" value="1"/>
</dbReference>
<protein>
    <recommendedName>
        <fullName evidence="3">DUF2232 domain-containing protein</fullName>
    </recommendedName>
</protein>
<keyword evidence="1" id="KW-0472">Membrane</keyword>
<feature type="transmembrane region" description="Helical" evidence="1">
    <location>
        <begin position="12"/>
        <end position="38"/>
    </location>
</feature>
<dbReference type="PANTHER" id="PTHR41324:SF1">
    <property type="entry name" value="DUF2232 DOMAIN-CONTAINING PROTEIN"/>
    <property type="match status" value="1"/>
</dbReference>
<feature type="transmembrane region" description="Helical" evidence="1">
    <location>
        <begin position="74"/>
        <end position="92"/>
    </location>
</feature>
<feature type="transmembrane region" description="Helical" evidence="1">
    <location>
        <begin position="50"/>
        <end position="68"/>
    </location>
</feature>
<name>A0A3B1D9J7_9ZZZZ</name>
<organism evidence="2">
    <name type="scientific">hydrothermal vent metagenome</name>
    <dbReference type="NCBI Taxonomy" id="652676"/>
    <lineage>
        <taxon>unclassified sequences</taxon>
        <taxon>metagenomes</taxon>
        <taxon>ecological metagenomes</taxon>
    </lineage>
</organism>
<sequence length="316" mass="35151">MSYPTQPGKFVLPVLLIFAAVFAVLFFPPMGALVGVFAPAPLIFVYLQRGQVVGMILMGLVFIVLMLLTGPAQAMLFAAEYVVMATILAETVKAQLTMDKCIFLSALGSMVLATFFLFVLFGGEASLVEFFQVQIMKHFDLSMEALKSMGENQADLDSMQEAFEETSRTFASAYPAFIMVGTLITAAVNFFLVRFVWGKLYGQTLFRQEKFSELVLPDFLIWMLILSAASLFFIGSSLGALGINLFALVLLTYFFQGLAVTVHILKRKKAHFAIWALVLFMIVIQPLLMGFVIGLGVFDIWVDFRKIRIINTEISE</sequence>
<gene>
    <name evidence="2" type="ORF">MNBD_NITROSPINAE05-1263</name>
</gene>
<evidence type="ECO:0000313" key="2">
    <source>
        <dbReference type="EMBL" id="VAX32794.1"/>
    </source>
</evidence>
<proteinExistence type="predicted"/>